<dbReference type="Gene3D" id="3.10.450.50">
    <property type="match status" value="1"/>
</dbReference>
<evidence type="ECO:0000313" key="1">
    <source>
        <dbReference type="EMBL" id="TGG95676.1"/>
    </source>
</evidence>
<comment type="caution">
    <text evidence="1">The sequence shown here is derived from an EMBL/GenBank/DDBJ whole genome shotgun (WGS) entry which is preliminary data.</text>
</comment>
<protein>
    <submittedName>
        <fullName evidence="1">Nuclear transport factor 2 family protein</fullName>
    </submittedName>
</protein>
<keyword evidence="2" id="KW-1185">Reference proteome</keyword>
<sequence>MKISYPEACGNSPRKCFLIELHRAYAEGNFELLVESAHADIVWCLAGQWQVEGRADYEAALRKRRAEPVDELIIEHVITHGREAAVSGRYRMADDWYCFADIYVFTSTTSSTLKSVQSLVTADTATTAAQ</sequence>
<dbReference type="AlphaFoldDB" id="A0A4Z0WIP3"/>
<name>A0A4Z0WIP3_9GAMM</name>
<dbReference type="SUPFAM" id="SSF54427">
    <property type="entry name" value="NTF2-like"/>
    <property type="match status" value="1"/>
</dbReference>
<gene>
    <name evidence="1" type="ORF">E4656_04500</name>
</gene>
<dbReference type="RefSeq" id="WP_135481535.1">
    <property type="nucleotide sequence ID" value="NZ_SRMF01000001.1"/>
</dbReference>
<dbReference type="EMBL" id="SRMF01000001">
    <property type="protein sequence ID" value="TGG95676.1"/>
    <property type="molecule type" value="Genomic_DNA"/>
</dbReference>
<dbReference type="Proteomes" id="UP000297475">
    <property type="component" value="Unassembled WGS sequence"/>
</dbReference>
<evidence type="ECO:0000313" key="2">
    <source>
        <dbReference type="Proteomes" id="UP000297475"/>
    </source>
</evidence>
<dbReference type="OrthoDB" id="6692273at2"/>
<organism evidence="1 2">
    <name type="scientific">Natronospirillum operosum</name>
    <dbReference type="NCBI Taxonomy" id="2759953"/>
    <lineage>
        <taxon>Bacteria</taxon>
        <taxon>Pseudomonadati</taxon>
        <taxon>Pseudomonadota</taxon>
        <taxon>Gammaproteobacteria</taxon>
        <taxon>Oceanospirillales</taxon>
        <taxon>Natronospirillaceae</taxon>
        <taxon>Natronospirillum</taxon>
    </lineage>
</organism>
<proteinExistence type="predicted"/>
<reference evidence="1 2" key="1">
    <citation type="submission" date="2019-04" db="EMBL/GenBank/DDBJ databases">
        <title>Natronospirillum operosus gen. nov., sp. nov., a haloalkaliphilic satellite isolated from decaying biomass of laboratory culture of cyanobacterium Geitlerinema sp. and proposal of Natronospirillaceae fam. nov. and Saccharospirillaceae fam. nov.</title>
        <authorList>
            <person name="Kevbrin V."/>
            <person name="Boltyanskaya Y."/>
            <person name="Koziaeva V."/>
            <person name="Grouzdev D.S."/>
            <person name="Park M."/>
            <person name="Cho J."/>
        </authorList>
    </citation>
    <scope>NUCLEOTIDE SEQUENCE [LARGE SCALE GENOMIC DNA]</scope>
    <source>
        <strain evidence="1 2">G-116</strain>
    </source>
</reference>
<dbReference type="InterPro" id="IPR032710">
    <property type="entry name" value="NTF2-like_dom_sf"/>
</dbReference>
<accession>A0A4Z0WIP3</accession>